<evidence type="ECO:0000256" key="1">
    <source>
        <dbReference type="SAM" id="MobiDB-lite"/>
    </source>
</evidence>
<evidence type="ECO:0000313" key="3">
    <source>
        <dbReference type="Proteomes" id="UP000886998"/>
    </source>
</evidence>
<feature type="region of interest" description="Disordered" evidence="1">
    <location>
        <begin position="68"/>
        <end position="109"/>
    </location>
</feature>
<dbReference type="Proteomes" id="UP000886998">
    <property type="component" value="Unassembled WGS sequence"/>
</dbReference>
<sequence>MLKLIVNSKSFKQKSRKLIYISATHPSNTRLFSYRLVPSSRKKKKKENILGILGIPRERRRQKHLRRIKSVASSESPAHVPKNKNKTPSLPPRRRPQNRTECSKGRTPSPYSRSLFRVFVWGVCYSRWSERGDEEEPKRLTGDRLLFRNGLGWKLSTPIIVWLPFFFFFVEKEFKS</sequence>
<organism evidence="2 3">
    <name type="scientific">Trichonephila inaurata madagascariensis</name>
    <dbReference type="NCBI Taxonomy" id="2747483"/>
    <lineage>
        <taxon>Eukaryota</taxon>
        <taxon>Metazoa</taxon>
        <taxon>Ecdysozoa</taxon>
        <taxon>Arthropoda</taxon>
        <taxon>Chelicerata</taxon>
        <taxon>Arachnida</taxon>
        <taxon>Araneae</taxon>
        <taxon>Araneomorphae</taxon>
        <taxon>Entelegynae</taxon>
        <taxon>Araneoidea</taxon>
        <taxon>Nephilidae</taxon>
        <taxon>Trichonephila</taxon>
        <taxon>Trichonephila inaurata</taxon>
    </lineage>
</organism>
<dbReference type="AlphaFoldDB" id="A0A8X6WYU5"/>
<protein>
    <submittedName>
        <fullName evidence="2">Uncharacterized protein</fullName>
    </submittedName>
</protein>
<dbReference type="EMBL" id="BMAV01003257">
    <property type="protein sequence ID" value="GFY42696.1"/>
    <property type="molecule type" value="Genomic_DNA"/>
</dbReference>
<accession>A0A8X6WYU5</accession>
<comment type="caution">
    <text evidence="2">The sequence shown here is derived from an EMBL/GenBank/DDBJ whole genome shotgun (WGS) entry which is preliminary data.</text>
</comment>
<keyword evidence="3" id="KW-1185">Reference proteome</keyword>
<gene>
    <name evidence="2" type="ORF">TNIN_143591</name>
</gene>
<name>A0A8X6WYU5_9ARAC</name>
<dbReference type="OrthoDB" id="10288756at2759"/>
<evidence type="ECO:0000313" key="2">
    <source>
        <dbReference type="EMBL" id="GFY42696.1"/>
    </source>
</evidence>
<reference evidence="2" key="1">
    <citation type="submission" date="2020-08" db="EMBL/GenBank/DDBJ databases">
        <title>Multicomponent nature underlies the extraordinary mechanical properties of spider dragline silk.</title>
        <authorList>
            <person name="Kono N."/>
            <person name="Nakamura H."/>
            <person name="Mori M."/>
            <person name="Yoshida Y."/>
            <person name="Ohtoshi R."/>
            <person name="Malay A.D."/>
            <person name="Moran D.A.P."/>
            <person name="Tomita M."/>
            <person name="Numata K."/>
            <person name="Arakawa K."/>
        </authorList>
    </citation>
    <scope>NUCLEOTIDE SEQUENCE</scope>
</reference>
<proteinExistence type="predicted"/>